<name>A0A432PQT4_9HYPH</name>
<dbReference type="EMBL" id="RJTH01000001">
    <property type="protein sequence ID" value="RUM26823.1"/>
    <property type="molecule type" value="Genomic_DNA"/>
</dbReference>
<gene>
    <name evidence="2" type="ORF">EFQ99_01045</name>
</gene>
<evidence type="ECO:0000313" key="2">
    <source>
        <dbReference type="EMBL" id="RUM26823.1"/>
    </source>
</evidence>
<evidence type="ECO:0000313" key="3">
    <source>
        <dbReference type="Proteomes" id="UP000278823"/>
    </source>
</evidence>
<keyword evidence="3" id="KW-1185">Reference proteome</keyword>
<comment type="caution">
    <text evidence="2">The sequence shown here is derived from an EMBL/GenBank/DDBJ whole genome shotgun (WGS) entry which is preliminary data.</text>
</comment>
<evidence type="ECO:0000256" key="1">
    <source>
        <dbReference type="SAM" id="Phobius"/>
    </source>
</evidence>
<keyword evidence="1" id="KW-0472">Membrane</keyword>
<protein>
    <submittedName>
        <fullName evidence="2">Uncharacterized protein</fullName>
    </submittedName>
</protein>
<reference evidence="3" key="1">
    <citation type="submission" date="2018-11" db="EMBL/GenBank/DDBJ databases">
        <title>Rhizobium chutanense sp. nov., isolated from root nodules of Phaseolus vulgaris in China.</title>
        <authorList>
            <person name="Huo Y."/>
        </authorList>
    </citation>
    <scope>NUCLEOTIDE SEQUENCE [LARGE SCALE GENOMIC DNA]</scope>
    <source>
        <strain evidence="3">CCBAU 65647</strain>
    </source>
</reference>
<accession>A0A432PQT4</accession>
<dbReference type="AlphaFoldDB" id="A0A432PQT4"/>
<proteinExistence type="predicted"/>
<organism evidence="2 3">
    <name type="scientific">Rhizobium vallis</name>
    <dbReference type="NCBI Taxonomy" id="634290"/>
    <lineage>
        <taxon>Bacteria</taxon>
        <taxon>Pseudomonadati</taxon>
        <taxon>Pseudomonadota</taxon>
        <taxon>Alphaproteobacteria</taxon>
        <taxon>Hyphomicrobiales</taxon>
        <taxon>Rhizobiaceae</taxon>
        <taxon>Rhizobium/Agrobacterium group</taxon>
        <taxon>Rhizobium</taxon>
    </lineage>
</organism>
<keyword evidence="1" id="KW-1133">Transmembrane helix</keyword>
<sequence>MSVAFTVAVVVNIIAVVQEKSAIWVGFLALLPLCLLLITGPCLFVLPYVTKRRDAECAG</sequence>
<dbReference type="Proteomes" id="UP000278823">
    <property type="component" value="Unassembled WGS sequence"/>
</dbReference>
<keyword evidence="1" id="KW-0812">Transmembrane</keyword>
<feature type="transmembrane region" description="Helical" evidence="1">
    <location>
        <begin position="25"/>
        <end position="46"/>
    </location>
</feature>